<feature type="compositionally biased region" description="Basic and acidic residues" evidence="1">
    <location>
        <begin position="70"/>
        <end position="80"/>
    </location>
</feature>
<feature type="compositionally biased region" description="Basic and acidic residues" evidence="1">
    <location>
        <begin position="31"/>
        <end position="50"/>
    </location>
</feature>
<keyword evidence="3" id="KW-1185">Reference proteome</keyword>
<comment type="caution">
    <text evidence="2">The sequence shown here is derived from an EMBL/GenBank/DDBJ whole genome shotgun (WGS) entry which is preliminary data.</text>
</comment>
<feature type="region of interest" description="Disordered" evidence="1">
    <location>
        <begin position="31"/>
        <end position="100"/>
    </location>
</feature>
<evidence type="ECO:0000313" key="3">
    <source>
        <dbReference type="Proteomes" id="UP000647017"/>
    </source>
</evidence>
<accession>A0ABQ4HS30</accession>
<protein>
    <submittedName>
        <fullName evidence="2">Uncharacterized protein</fullName>
    </submittedName>
</protein>
<proteinExistence type="predicted"/>
<dbReference type="Proteomes" id="UP000647017">
    <property type="component" value="Unassembled WGS sequence"/>
</dbReference>
<organism evidence="2 3">
    <name type="scientific">Micromonospora andamanensis</name>
    <dbReference type="NCBI Taxonomy" id="1287068"/>
    <lineage>
        <taxon>Bacteria</taxon>
        <taxon>Bacillati</taxon>
        <taxon>Actinomycetota</taxon>
        <taxon>Actinomycetes</taxon>
        <taxon>Micromonosporales</taxon>
        <taxon>Micromonosporaceae</taxon>
        <taxon>Micromonospora</taxon>
    </lineage>
</organism>
<gene>
    <name evidence="2" type="ORF">Van01_16700</name>
</gene>
<dbReference type="EMBL" id="BOOZ01000007">
    <property type="protein sequence ID" value="GIJ08456.1"/>
    <property type="molecule type" value="Genomic_DNA"/>
</dbReference>
<reference evidence="2 3" key="1">
    <citation type="submission" date="2021-01" db="EMBL/GenBank/DDBJ databases">
        <title>Whole genome shotgun sequence of Verrucosispora andamanensis NBRC 109075.</title>
        <authorList>
            <person name="Komaki H."/>
            <person name="Tamura T."/>
        </authorList>
    </citation>
    <scope>NUCLEOTIDE SEQUENCE [LARGE SCALE GENOMIC DNA]</scope>
    <source>
        <strain evidence="2 3">NBRC 109075</strain>
    </source>
</reference>
<sequence length="100" mass="11040">MDPFDQPHLRKDLRRWRHNTDGSGREITRRALDLRGADHHPAAEERDLFRDAAPTSIGHAAWRLPADLDEPQRARGRGDGPDCLGGAGRGSWTLLSPAAA</sequence>
<name>A0ABQ4HS30_9ACTN</name>
<evidence type="ECO:0000256" key="1">
    <source>
        <dbReference type="SAM" id="MobiDB-lite"/>
    </source>
</evidence>
<evidence type="ECO:0000313" key="2">
    <source>
        <dbReference type="EMBL" id="GIJ08456.1"/>
    </source>
</evidence>